<evidence type="ECO:0000256" key="4">
    <source>
        <dbReference type="ARBA" id="ARBA00022679"/>
    </source>
</evidence>
<evidence type="ECO:0000256" key="5">
    <source>
        <dbReference type="ARBA" id="ARBA00022691"/>
    </source>
</evidence>
<dbReference type="PRINTS" id="PR00506">
    <property type="entry name" value="D21N6MTFRASE"/>
</dbReference>
<keyword evidence="9" id="KW-1185">Reference proteome</keyword>
<dbReference type="InterPro" id="IPR002941">
    <property type="entry name" value="DNA_methylase_N4/N6"/>
</dbReference>
<dbReference type="Gene3D" id="3.40.50.150">
    <property type="entry name" value="Vaccinia Virus protein VP39"/>
    <property type="match status" value="1"/>
</dbReference>
<feature type="domain" description="DNA methylase N-4/N-6" evidence="7">
    <location>
        <begin position="66"/>
        <end position="356"/>
    </location>
</feature>
<dbReference type="PROSITE" id="PS00092">
    <property type="entry name" value="N6_MTASE"/>
    <property type="match status" value="1"/>
</dbReference>
<dbReference type="EC" id="2.1.1.72" evidence="2"/>
<organism evidence="8 9">
    <name type="scientific">Rubellimicrobium aerolatum</name>
    <dbReference type="NCBI Taxonomy" id="490979"/>
    <lineage>
        <taxon>Bacteria</taxon>
        <taxon>Pseudomonadati</taxon>
        <taxon>Pseudomonadota</taxon>
        <taxon>Alphaproteobacteria</taxon>
        <taxon>Rhodobacterales</taxon>
        <taxon>Roseobacteraceae</taxon>
        <taxon>Rubellimicrobium</taxon>
    </lineage>
</organism>
<dbReference type="InterPro" id="IPR002052">
    <property type="entry name" value="DNA_methylase_N6_adenine_CS"/>
</dbReference>
<dbReference type="Proteomes" id="UP001596056">
    <property type="component" value="Unassembled WGS sequence"/>
</dbReference>
<accession>A0ABW0SGG4</accession>
<reference evidence="9" key="1">
    <citation type="journal article" date="2019" name="Int. J. Syst. Evol. Microbiol.">
        <title>The Global Catalogue of Microorganisms (GCM) 10K type strain sequencing project: providing services to taxonomists for standard genome sequencing and annotation.</title>
        <authorList>
            <consortium name="The Broad Institute Genomics Platform"/>
            <consortium name="The Broad Institute Genome Sequencing Center for Infectious Disease"/>
            <person name="Wu L."/>
            <person name="Ma J."/>
        </authorList>
    </citation>
    <scope>NUCLEOTIDE SEQUENCE [LARGE SCALE GENOMIC DNA]</scope>
    <source>
        <strain evidence="9">KACC 11588</strain>
    </source>
</reference>
<protein>
    <recommendedName>
        <fullName evidence="2">site-specific DNA-methyltransferase (adenine-specific)</fullName>
        <ecNumber evidence="2">2.1.1.72</ecNumber>
    </recommendedName>
</protein>
<keyword evidence="5" id="KW-0949">S-adenosyl-L-methionine</keyword>
<evidence type="ECO:0000313" key="9">
    <source>
        <dbReference type="Proteomes" id="UP001596056"/>
    </source>
</evidence>
<keyword evidence="4 8" id="KW-0808">Transferase</keyword>
<dbReference type="GO" id="GO:0032259">
    <property type="term" value="P:methylation"/>
    <property type="evidence" value="ECO:0007669"/>
    <property type="project" value="UniProtKB-KW"/>
</dbReference>
<dbReference type="InterPro" id="IPR002295">
    <property type="entry name" value="N4/N6-MTase_EcoPI_Mod-like"/>
</dbReference>
<evidence type="ECO:0000256" key="1">
    <source>
        <dbReference type="ARBA" id="ARBA00006594"/>
    </source>
</evidence>
<dbReference type="EMBL" id="JBHSNA010000026">
    <property type="protein sequence ID" value="MFC5568097.1"/>
    <property type="molecule type" value="Genomic_DNA"/>
</dbReference>
<evidence type="ECO:0000256" key="2">
    <source>
        <dbReference type="ARBA" id="ARBA00011900"/>
    </source>
</evidence>
<evidence type="ECO:0000313" key="8">
    <source>
        <dbReference type="EMBL" id="MFC5568097.1"/>
    </source>
</evidence>
<evidence type="ECO:0000259" key="7">
    <source>
        <dbReference type="Pfam" id="PF01555"/>
    </source>
</evidence>
<dbReference type="InterPro" id="IPR029063">
    <property type="entry name" value="SAM-dependent_MTases_sf"/>
</dbReference>
<dbReference type="Pfam" id="PF01555">
    <property type="entry name" value="N6_N4_Mtase"/>
    <property type="match status" value="1"/>
</dbReference>
<proteinExistence type="inferred from homology"/>
<evidence type="ECO:0000256" key="3">
    <source>
        <dbReference type="ARBA" id="ARBA00022603"/>
    </source>
</evidence>
<dbReference type="SUPFAM" id="SSF53335">
    <property type="entry name" value="S-adenosyl-L-methionine-dependent methyltransferases"/>
    <property type="match status" value="1"/>
</dbReference>
<dbReference type="RefSeq" id="WP_209843014.1">
    <property type="nucleotide sequence ID" value="NZ_JAGGJP010000022.1"/>
</dbReference>
<sequence length="513" mass="56724">MPQLHWLTREADLAAHARVPLRTLREEPALSHGAPAPDSAPDAGLLVQGDNLQALRALLPFHAGRVRCIYIDPPYNTGSAFAHYDDGLEHATWLALMAPRLRLLREFLTEDGSIWVSIDDREGHYLKVLMDEIFGRRNFIANLTWQKRYSRENNAAIGDVHEHILVYSPDPELFKKSRNRIQADAKISRAYQNPNDDPRGPWQSISFTGAGLRANMEYPIEGPDGTIHRPPSGRHWAMLEPEYHRLRANGRIWFGRNGSGVPRVIRYLSEVEGLVPWSWWPHEEVGHTGEAKQEVNTLFGADSFDTPKPERLLQRILHIATNPGDLVLDSFLGSGTTAAVAHKMGRRWIGIEMGDHARTHCALRLRRVIDGEGGGISPAVGWQGGGAFRFCTLGPAVYDADGRIDPAVRYADLAAHVWLAETRTPLPSSDAPPGPVLGHHGGRAIALLYNGILKDRSPQGGNVLTHDVLKLLREAAPSGPLTVYGAACRLSAPALKARDVTFRQTPFDLPGRP</sequence>
<comment type="similarity">
    <text evidence="1">Belongs to the N(4)/N(6)-methyltransferase family.</text>
</comment>
<dbReference type="GO" id="GO:0008168">
    <property type="term" value="F:methyltransferase activity"/>
    <property type="evidence" value="ECO:0007669"/>
    <property type="project" value="UniProtKB-KW"/>
</dbReference>
<name>A0ABW0SGG4_9RHOB</name>
<keyword evidence="3 8" id="KW-0489">Methyltransferase</keyword>
<comment type="caution">
    <text evidence="8">The sequence shown here is derived from an EMBL/GenBank/DDBJ whole genome shotgun (WGS) entry which is preliminary data.</text>
</comment>
<comment type="catalytic activity">
    <reaction evidence="6">
        <text>a 2'-deoxyadenosine in DNA + S-adenosyl-L-methionine = an N(6)-methyl-2'-deoxyadenosine in DNA + S-adenosyl-L-homocysteine + H(+)</text>
        <dbReference type="Rhea" id="RHEA:15197"/>
        <dbReference type="Rhea" id="RHEA-COMP:12418"/>
        <dbReference type="Rhea" id="RHEA-COMP:12419"/>
        <dbReference type="ChEBI" id="CHEBI:15378"/>
        <dbReference type="ChEBI" id="CHEBI:57856"/>
        <dbReference type="ChEBI" id="CHEBI:59789"/>
        <dbReference type="ChEBI" id="CHEBI:90615"/>
        <dbReference type="ChEBI" id="CHEBI:90616"/>
        <dbReference type="EC" id="2.1.1.72"/>
    </reaction>
</comment>
<gene>
    <name evidence="8" type="ORF">ACFPOC_16935</name>
</gene>
<evidence type="ECO:0000256" key="6">
    <source>
        <dbReference type="ARBA" id="ARBA00047942"/>
    </source>
</evidence>